<feature type="transmembrane region" description="Helical" evidence="1">
    <location>
        <begin position="104"/>
        <end position="122"/>
    </location>
</feature>
<proteinExistence type="predicted"/>
<dbReference type="EMBL" id="JBHTBR010000002">
    <property type="protein sequence ID" value="MFC7290420.1"/>
    <property type="molecule type" value="Genomic_DNA"/>
</dbReference>
<reference evidence="3" key="1">
    <citation type="journal article" date="2019" name="Int. J. Syst. Evol. Microbiol.">
        <title>The Global Catalogue of Microorganisms (GCM) 10K type strain sequencing project: providing services to taxonomists for standard genome sequencing and annotation.</title>
        <authorList>
            <consortium name="The Broad Institute Genomics Platform"/>
            <consortium name="The Broad Institute Genome Sequencing Center for Infectious Disease"/>
            <person name="Wu L."/>
            <person name="Ma J."/>
        </authorList>
    </citation>
    <scope>NUCLEOTIDE SEQUENCE [LARGE SCALE GENOMIC DNA]</scope>
    <source>
        <strain evidence="3">CCUG 51308</strain>
    </source>
</reference>
<keyword evidence="1" id="KW-1133">Transmembrane helix</keyword>
<dbReference type="InterPro" id="IPR036737">
    <property type="entry name" value="OmpA-like_sf"/>
</dbReference>
<comment type="caution">
    <text evidence="2">The sequence shown here is derived from an EMBL/GenBank/DDBJ whole genome shotgun (WGS) entry which is preliminary data.</text>
</comment>
<feature type="transmembrane region" description="Helical" evidence="1">
    <location>
        <begin position="194"/>
        <end position="219"/>
    </location>
</feature>
<dbReference type="PANTHER" id="PTHR20992:SF9">
    <property type="entry name" value="AT15442P-RELATED"/>
    <property type="match status" value="1"/>
</dbReference>
<evidence type="ECO:0000313" key="3">
    <source>
        <dbReference type="Proteomes" id="UP001596492"/>
    </source>
</evidence>
<protein>
    <submittedName>
        <fullName evidence="2">DUF389 domain-containing protein</fullName>
    </submittedName>
</protein>
<dbReference type="Proteomes" id="UP001596492">
    <property type="component" value="Unassembled WGS sequence"/>
</dbReference>
<sequence length="545" mass="58759">MSQTQTESPKRSKSPFRSFNIALKLLSRGINHENVVASVRDGGQLSGRYLFMIVMSCAIATLGLLLSSPAVIIGAMLISPLMGPIMLMGFSLSTLDLIALRRSVFSMACGVLSALTISIIIVKLSPLTEATPEILARTRPNFFDLLVAIFSGLAGGYAVIHKKGETIVGVAIATALMPPLAVAGYGIAVGATQVAGGAFFLFMTNLLAIALSVTLLSRLHGFGREHGRTMTVWQTGLILLVFGALSVPLVVALRDIAYETNVTHTVKESLTEPFQTGQARVSDMSIGFPRSGPIAVEATVLTRNRDQSAEKKLEDTLSTRLGRAVSIDLDQILVNEDQDVQQFKFLKLAESSLAAPLRAELNSFKNLAEERRTENEIRNAASFPVKAADIQATTQSATFYGAASSDFPISAWRASETAMATNFPDWGVTINPPITELPLIAFNEGKSELTEAALKVIGDCVWALNKWEVGTVEVVGYASTSGDVQRFDNNALAYQRAEAAAAILREAGINARPVGEYRAFNQNSDERAFGRLRFQSVLIRPARED</sequence>
<name>A0ABW2IHY9_9PROT</name>
<feature type="transmembrane region" description="Helical" evidence="1">
    <location>
        <begin position="231"/>
        <end position="253"/>
    </location>
</feature>
<dbReference type="Gene3D" id="3.30.1330.60">
    <property type="entry name" value="OmpA-like domain"/>
    <property type="match status" value="1"/>
</dbReference>
<feature type="transmembrane region" description="Helical" evidence="1">
    <location>
        <begin position="167"/>
        <end position="188"/>
    </location>
</feature>
<dbReference type="SUPFAM" id="SSF103088">
    <property type="entry name" value="OmpA-like"/>
    <property type="match status" value="1"/>
</dbReference>
<keyword evidence="1" id="KW-0812">Transmembrane</keyword>
<dbReference type="RefSeq" id="WP_382165297.1">
    <property type="nucleotide sequence ID" value="NZ_JBHTBR010000002.1"/>
</dbReference>
<gene>
    <name evidence="2" type="ORF">ACFQS8_02235</name>
</gene>
<feature type="transmembrane region" description="Helical" evidence="1">
    <location>
        <begin position="49"/>
        <end position="66"/>
    </location>
</feature>
<feature type="transmembrane region" description="Helical" evidence="1">
    <location>
        <begin position="72"/>
        <end position="92"/>
    </location>
</feature>
<evidence type="ECO:0000256" key="1">
    <source>
        <dbReference type="SAM" id="Phobius"/>
    </source>
</evidence>
<dbReference type="PANTHER" id="PTHR20992">
    <property type="entry name" value="AT15442P-RELATED"/>
    <property type="match status" value="1"/>
</dbReference>
<evidence type="ECO:0000313" key="2">
    <source>
        <dbReference type="EMBL" id="MFC7290420.1"/>
    </source>
</evidence>
<feature type="transmembrane region" description="Helical" evidence="1">
    <location>
        <begin position="142"/>
        <end position="160"/>
    </location>
</feature>
<accession>A0ABW2IHY9</accession>
<keyword evidence="3" id="KW-1185">Reference proteome</keyword>
<organism evidence="2 3">
    <name type="scientific">Hirschia litorea</name>
    <dbReference type="NCBI Taxonomy" id="1199156"/>
    <lineage>
        <taxon>Bacteria</taxon>
        <taxon>Pseudomonadati</taxon>
        <taxon>Pseudomonadota</taxon>
        <taxon>Alphaproteobacteria</taxon>
        <taxon>Hyphomonadales</taxon>
        <taxon>Hyphomonadaceae</taxon>
        <taxon>Hirschia</taxon>
    </lineage>
</organism>
<keyword evidence="1" id="KW-0472">Membrane</keyword>
<dbReference type="InterPro" id="IPR005240">
    <property type="entry name" value="DUF389"/>
</dbReference>
<dbReference type="Pfam" id="PF04087">
    <property type="entry name" value="DUF389"/>
    <property type="match status" value="1"/>
</dbReference>